<name>A0ABP0Q6R4_9DINO</name>
<gene>
    <name evidence="1" type="ORF">CCMP2556_LOCUS40718</name>
</gene>
<evidence type="ECO:0000313" key="2">
    <source>
        <dbReference type="Proteomes" id="UP001642484"/>
    </source>
</evidence>
<proteinExistence type="predicted"/>
<organism evidence="1 2">
    <name type="scientific">Durusdinium trenchii</name>
    <dbReference type="NCBI Taxonomy" id="1381693"/>
    <lineage>
        <taxon>Eukaryota</taxon>
        <taxon>Sar</taxon>
        <taxon>Alveolata</taxon>
        <taxon>Dinophyceae</taxon>
        <taxon>Suessiales</taxon>
        <taxon>Symbiodiniaceae</taxon>
        <taxon>Durusdinium</taxon>
    </lineage>
</organism>
<sequence length="83" mass="9467">MAPKKTLKPVLKQGHPVGTKFKTPFQACLDLFGKKTPSPPELWTHFEPFQEFQPEDLARLTLRVRGSHAIDLRKAFFVVGHLN</sequence>
<keyword evidence="2" id="KW-1185">Reference proteome</keyword>
<feature type="non-terminal residue" evidence="1">
    <location>
        <position position="83"/>
    </location>
</feature>
<dbReference type="Proteomes" id="UP001642484">
    <property type="component" value="Unassembled WGS sequence"/>
</dbReference>
<comment type="caution">
    <text evidence="1">The sequence shown here is derived from an EMBL/GenBank/DDBJ whole genome shotgun (WGS) entry which is preliminary data.</text>
</comment>
<reference evidence="1 2" key="1">
    <citation type="submission" date="2024-02" db="EMBL/GenBank/DDBJ databases">
        <authorList>
            <person name="Chen Y."/>
            <person name="Shah S."/>
            <person name="Dougan E. K."/>
            <person name="Thang M."/>
            <person name="Chan C."/>
        </authorList>
    </citation>
    <scope>NUCLEOTIDE SEQUENCE [LARGE SCALE GENOMIC DNA]</scope>
</reference>
<protein>
    <submittedName>
        <fullName evidence="1">Uncharacterized protein</fullName>
    </submittedName>
</protein>
<dbReference type="EMBL" id="CAXAMN010024067">
    <property type="protein sequence ID" value="CAK9083555.1"/>
    <property type="molecule type" value="Genomic_DNA"/>
</dbReference>
<accession>A0ABP0Q6R4</accession>
<evidence type="ECO:0000313" key="1">
    <source>
        <dbReference type="EMBL" id="CAK9083555.1"/>
    </source>
</evidence>